<dbReference type="SUPFAM" id="SSF53633">
    <property type="entry name" value="Carbamate kinase-like"/>
    <property type="match status" value="1"/>
</dbReference>
<comment type="pathway">
    <text evidence="3 14">Amino-acid biosynthesis; L-methionine biosynthesis via de novo pathway; L-homoserine from L-aspartate: step 1/3.</text>
</comment>
<evidence type="ECO:0000313" key="17">
    <source>
        <dbReference type="Proteomes" id="UP001597221"/>
    </source>
</evidence>
<dbReference type="PANTHER" id="PTHR21499">
    <property type="entry name" value="ASPARTATE KINASE"/>
    <property type="match status" value="1"/>
</dbReference>
<keyword evidence="8 13" id="KW-0418">Kinase</keyword>
<dbReference type="InterPro" id="IPR001341">
    <property type="entry name" value="Asp_kinase"/>
</dbReference>
<keyword evidence="11" id="KW-0457">Lysine biosynthesis</keyword>
<dbReference type="Gene3D" id="3.30.2130.10">
    <property type="entry name" value="VC0802-like"/>
    <property type="match status" value="1"/>
</dbReference>
<dbReference type="EC" id="2.7.2.4" evidence="13"/>
<protein>
    <recommendedName>
        <fullName evidence="13">Aspartokinase</fullName>
        <ecNumber evidence="13">2.7.2.4</ecNumber>
    </recommendedName>
</protein>
<evidence type="ECO:0000256" key="4">
    <source>
        <dbReference type="ARBA" id="ARBA00005139"/>
    </source>
</evidence>
<evidence type="ECO:0000256" key="11">
    <source>
        <dbReference type="ARBA" id="ARBA00023154"/>
    </source>
</evidence>
<dbReference type="InterPro" id="IPR005260">
    <property type="entry name" value="Asp_kin_monofn"/>
</dbReference>
<evidence type="ECO:0000256" key="3">
    <source>
        <dbReference type="ARBA" id="ARBA00004986"/>
    </source>
</evidence>
<sequence>MKVAKFGGSSMASANQLIKVANIVKDDASRKFIVVSAPGKRYKEDTKMTDLLIDLGKAYINQLPYEHQLNIIMERLTEIVTELDLPRDLLEEFAVSLKEVQKLHPNKESLMDAVKAIGEDSSAKMLSAYLNKIGIHASYVNPKEAGLILSDEPGNAQILPESFDKIRELKEREGVLVIPGFFGYTKEGKLVTFSRGGSDITGSIVAAGVNAELYENFTDVDSVYSVNPAFVPNPKKITKLTYREMRELSYAGFSVFHDEALIPAYHAKIPVAIKNTNNPTAEGTLIVAERDLNGQVVTGIASDTGFCNLFVSKYLMNREIGFGRKLLNIFEDEGVSFEHAPSGIDNMSVIFRERNLPREKEHVIIERIKNELHPDTVSISRGIAIIMVVGEGLVNSIGVANQATEAFTKAKVNIDMINQGSSEVSMMFGIQASDLECAIRSLYQSYFVEKSVVK</sequence>
<comment type="similarity">
    <text evidence="5 13">Belongs to the aspartokinase family.</text>
</comment>
<evidence type="ECO:0000256" key="9">
    <source>
        <dbReference type="ARBA" id="ARBA00022840"/>
    </source>
</evidence>
<dbReference type="InterPro" id="IPR001048">
    <property type="entry name" value="Asp/Glu/Uridylate_kinase"/>
</dbReference>
<dbReference type="GO" id="GO:0004072">
    <property type="term" value="F:aspartate kinase activity"/>
    <property type="evidence" value="ECO:0007669"/>
    <property type="project" value="UniProtKB-EC"/>
</dbReference>
<dbReference type="Proteomes" id="UP001597221">
    <property type="component" value="Unassembled WGS sequence"/>
</dbReference>
<proteinExistence type="inferred from homology"/>
<evidence type="ECO:0000256" key="1">
    <source>
        <dbReference type="ARBA" id="ARBA00003121"/>
    </source>
</evidence>
<dbReference type="InterPro" id="IPR045865">
    <property type="entry name" value="ACT-like_dom_sf"/>
</dbReference>
<reference evidence="17" key="1">
    <citation type="journal article" date="2019" name="Int. J. Syst. Evol. Microbiol.">
        <title>The Global Catalogue of Microorganisms (GCM) 10K type strain sequencing project: providing services to taxonomists for standard genome sequencing and annotation.</title>
        <authorList>
            <consortium name="The Broad Institute Genomics Platform"/>
            <consortium name="The Broad Institute Genome Sequencing Center for Infectious Disease"/>
            <person name="Wu L."/>
            <person name="Ma J."/>
        </authorList>
    </citation>
    <scope>NUCLEOTIDE SEQUENCE [LARGE SCALE GENOMIC DNA]</scope>
    <source>
        <strain evidence="17">CGMCC 1.12376</strain>
    </source>
</reference>
<evidence type="ECO:0000256" key="5">
    <source>
        <dbReference type="ARBA" id="ARBA00010122"/>
    </source>
</evidence>
<dbReference type="Gene3D" id="3.40.1160.10">
    <property type="entry name" value="Acetylglutamate kinase-like"/>
    <property type="match status" value="1"/>
</dbReference>
<comment type="caution">
    <text evidence="16">The sequence shown here is derived from an EMBL/GenBank/DDBJ whole genome shotgun (WGS) entry which is preliminary data.</text>
</comment>
<feature type="domain" description="ACT" evidence="15">
    <location>
        <begin position="388"/>
        <end position="454"/>
    </location>
</feature>
<evidence type="ECO:0000256" key="12">
    <source>
        <dbReference type="ARBA" id="ARBA00047872"/>
    </source>
</evidence>
<comment type="pathway">
    <text evidence="4 14">Amino-acid biosynthesis; L-threonine biosynthesis; L-threonine from L-aspartate: step 1/5.</text>
</comment>
<keyword evidence="10" id="KW-0220">Diaminopimelate biosynthesis</keyword>
<dbReference type="Pfam" id="PF22468">
    <property type="entry name" value="ACT_9"/>
    <property type="match status" value="1"/>
</dbReference>
<gene>
    <name evidence="16" type="ORF">ACFSBH_20725</name>
</gene>
<dbReference type="InterPro" id="IPR035804">
    <property type="entry name" value="AKIII_YclM_N"/>
</dbReference>
<dbReference type="PROSITE" id="PS00324">
    <property type="entry name" value="ASPARTOKINASE"/>
    <property type="match status" value="1"/>
</dbReference>
<dbReference type="InterPro" id="IPR054352">
    <property type="entry name" value="ACT_Aspartokinase"/>
</dbReference>
<dbReference type="EMBL" id="JBHUDE010000166">
    <property type="protein sequence ID" value="MFD1610044.1"/>
    <property type="molecule type" value="Genomic_DNA"/>
</dbReference>
<dbReference type="PROSITE" id="PS51671">
    <property type="entry name" value="ACT"/>
    <property type="match status" value="1"/>
</dbReference>
<dbReference type="CDD" id="cd04916">
    <property type="entry name" value="ACT_AKiii-YclM-BS_2"/>
    <property type="match status" value="1"/>
</dbReference>
<dbReference type="InterPro" id="IPR018042">
    <property type="entry name" value="Aspartate_kinase_CS"/>
</dbReference>
<accession>A0ABW4HWT8</accession>
<evidence type="ECO:0000259" key="15">
    <source>
        <dbReference type="PROSITE" id="PS51671"/>
    </source>
</evidence>
<keyword evidence="9" id="KW-0067">ATP-binding</keyword>
<name>A0ABW4HWT8_9BACI</name>
<dbReference type="SUPFAM" id="SSF55021">
    <property type="entry name" value="ACT-like"/>
    <property type="match status" value="2"/>
</dbReference>
<keyword evidence="14" id="KW-0028">Amino-acid biosynthesis</keyword>
<dbReference type="PIRSF" id="PIRSF000726">
    <property type="entry name" value="Asp_kin"/>
    <property type="match status" value="1"/>
</dbReference>
<dbReference type="InterPro" id="IPR002912">
    <property type="entry name" value="ACT_dom"/>
</dbReference>
<dbReference type="CDD" id="cd04911">
    <property type="entry name" value="ACT_AKiii-YclM-BS_1"/>
    <property type="match status" value="1"/>
</dbReference>
<keyword evidence="7" id="KW-0547">Nucleotide-binding</keyword>
<dbReference type="Gene3D" id="1.20.120.1320">
    <property type="entry name" value="Aspartokinase, catalytic domain"/>
    <property type="match status" value="1"/>
</dbReference>
<dbReference type="InterPro" id="IPR042199">
    <property type="entry name" value="AsparK_Bifunc_asparK/hSer_DH"/>
</dbReference>
<evidence type="ECO:0000256" key="2">
    <source>
        <dbReference type="ARBA" id="ARBA00004766"/>
    </source>
</evidence>
<evidence type="ECO:0000256" key="10">
    <source>
        <dbReference type="ARBA" id="ARBA00022915"/>
    </source>
</evidence>
<comment type="function">
    <text evidence="1">Catalyzes the phosphorylation of the beta-carboxyl group of aspartic acid with ATP to yield 4-phospho-L-aspartate, which is involved in the branched biosynthetic pathway leading to the biosynthesis of amino acids threonine, isoleucine and methionine.</text>
</comment>
<dbReference type="InterPro" id="IPR036393">
    <property type="entry name" value="AceGlu_kinase-like_sf"/>
</dbReference>
<comment type="pathway">
    <text evidence="2 14">Amino-acid biosynthesis; L-lysine biosynthesis via DAP pathway; (S)-tetrahydrodipicolinate from L-aspartate: step 1/4.</text>
</comment>
<evidence type="ECO:0000256" key="6">
    <source>
        <dbReference type="ARBA" id="ARBA00022679"/>
    </source>
</evidence>
<comment type="catalytic activity">
    <reaction evidence="12 13">
        <text>L-aspartate + ATP = 4-phospho-L-aspartate + ADP</text>
        <dbReference type="Rhea" id="RHEA:23776"/>
        <dbReference type="ChEBI" id="CHEBI:29991"/>
        <dbReference type="ChEBI" id="CHEBI:30616"/>
        <dbReference type="ChEBI" id="CHEBI:57535"/>
        <dbReference type="ChEBI" id="CHEBI:456216"/>
        <dbReference type="EC" id="2.7.2.4"/>
    </reaction>
</comment>
<evidence type="ECO:0000256" key="8">
    <source>
        <dbReference type="ARBA" id="ARBA00022777"/>
    </source>
</evidence>
<dbReference type="NCBIfam" id="TIGR00657">
    <property type="entry name" value="asp_kinases"/>
    <property type="match status" value="1"/>
</dbReference>
<dbReference type="CDD" id="cd04245">
    <property type="entry name" value="AAK_AKiii-YclM-BS"/>
    <property type="match status" value="1"/>
</dbReference>
<dbReference type="Pfam" id="PF00696">
    <property type="entry name" value="AA_kinase"/>
    <property type="match status" value="1"/>
</dbReference>
<evidence type="ECO:0000256" key="14">
    <source>
        <dbReference type="RuleBase" id="RU004249"/>
    </source>
</evidence>
<dbReference type="NCBIfam" id="NF006540">
    <property type="entry name" value="PRK09034.1"/>
    <property type="match status" value="1"/>
</dbReference>
<organism evidence="16 17">
    <name type="scientific">Oceanobacillus luteolus</name>
    <dbReference type="NCBI Taxonomy" id="1274358"/>
    <lineage>
        <taxon>Bacteria</taxon>
        <taxon>Bacillati</taxon>
        <taxon>Bacillota</taxon>
        <taxon>Bacilli</taxon>
        <taxon>Bacillales</taxon>
        <taxon>Bacillaceae</taxon>
        <taxon>Oceanobacillus</taxon>
    </lineage>
</organism>
<keyword evidence="17" id="KW-1185">Reference proteome</keyword>
<evidence type="ECO:0000313" key="16">
    <source>
        <dbReference type="EMBL" id="MFD1610044.1"/>
    </source>
</evidence>
<evidence type="ECO:0000256" key="7">
    <source>
        <dbReference type="ARBA" id="ARBA00022741"/>
    </source>
</evidence>
<keyword evidence="6 13" id="KW-0808">Transferase</keyword>
<dbReference type="RefSeq" id="WP_379599516.1">
    <property type="nucleotide sequence ID" value="NZ_JBHUDE010000166.1"/>
</dbReference>
<evidence type="ECO:0000256" key="13">
    <source>
        <dbReference type="RuleBase" id="RU003448"/>
    </source>
</evidence>
<dbReference type="PANTHER" id="PTHR21499:SF67">
    <property type="entry name" value="ASPARTOKINASE 3"/>
    <property type="match status" value="1"/>
</dbReference>